<comment type="caution">
    <text evidence="1">The sequence shown here is derived from an EMBL/GenBank/DDBJ whole genome shotgun (WGS) entry which is preliminary data.</text>
</comment>
<reference evidence="1 2" key="1">
    <citation type="submission" date="2023-04" db="EMBL/GenBank/DDBJ databases">
        <title>A long-awaited taxogenomic arrangement of the family Halomonadaceae.</title>
        <authorList>
            <person name="De La Haba R."/>
            <person name="Chuvochina M."/>
            <person name="Wittouck S."/>
            <person name="Arahal D.R."/>
            <person name="Sanchez-Porro C."/>
            <person name="Hugenholtz P."/>
            <person name="Ventosa A."/>
        </authorList>
    </citation>
    <scope>NUCLEOTIDE SEQUENCE [LARGE SCALE GENOMIC DNA]</scope>
    <source>
        <strain evidence="1 2">DSM 23530</strain>
    </source>
</reference>
<gene>
    <name evidence="1" type="ORF">QC818_14405</name>
</gene>
<protein>
    <submittedName>
        <fullName evidence="1">Uncharacterized protein</fullName>
    </submittedName>
</protein>
<sequence length="118" mass="13537">MEEFDECDHGQPEGECVICNLEAENARLRETARLAEHFARAKGRHHSQHAACDLMEHLGLPCVRPGEEAPQPTPEAWMYQHDETGQIGFVDQWQIDNGFEKNNPRLHIICPLYRHPPS</sequence>
<accession>A0ABU1G4Y7</accession>
<proteinExistence type="predicted"/>
<organism evidence="1 2">
    <name type="scientific">Halomonas koreensis</name>
    <dbReference type="NCBI Taxonomy" id="245385"/>
    <lineage>
        <taxon>Bacteria</taxon>
        <taxon>Pseudomonadati</taxon>
        <taxon>Pseudomonadota</taxon>
        <taxon>Gammaproteobacteria</taxon>
        <taxon>Oceanospirillales</taxon>
        <taxon>Halomonadaceae</taxon>
        <taxon>Halomonas</taxon>
    </lineage>
</organism>
<dbReference type="RefSeq" id="WP_309653562.1">
    <property type="nucleotide sequence ID" value="NZ_JARWAK010000013.1"/>
</dbReference>
<dbReference type="Proteomes" id="UP001264519">
    <property type="component" value="Unassembled WGS sequence"/>
</dbReference>
<evidence type="ECO:0000313" key="2">
    <source>
        <dbReference type="Proteomes" id="UP001264519"/>
    </source>
</evidence>
<keyword evidence="2" id="KW-1185">Reference proteome</keyword>
<name>A0ABU1G4Y7_9GAMM</name>
<evidence type="ECO:0000313" key="1">
    <source>
        <dbReference type="EMBL" id="MDR5867981.1"/>
    </source>
</evidence>
<dbReference type="EMBL" id="JARWAK010000013">
    <property type="protein sequence ID" value="MDR5867981.1"/>
    <property type="molecule type" value="Genomic_DNA"/>
</dbReference>